<dbReference type="InterPro" id="IPR013324">
    <property type="entry name" value="RNA_pol_sigma_r3/r4-like"/>
</dbReference>
<dbReference type="PANTHER" id="PTHR43133">
    <property type="entry name" value="RNA POLYMERASE ECF-TYPE SIGMA FACTO"/>
    <property type="match status" value="1"/>
</dbReference>
<evidence type="ECO:0000256" key="1">
    <source>
        <dbReference type="ARBA" id="ARBA00010641"/>
    </source>
</evidence>
<keyword evidence="3" id="KW-0731">Sigma factor</keyword>
<dbReference type="NCBIfam" id="TIGR02937">
    <property type="entry name" value="sigma70-ECF"/>
    <property type="match status" value="1"/>
</dbReference>
<evidence type="ECO:0000256" key="3">
    <source>
        <dbReference type="ARBA" id="ARBA00023082"/>
    </source>
</evidence>
<gene>
    <name evidence="7" type="ORF">PQR62_20970</name>
</gene>
<keyword evidence="2" id="KW-0805">Transcription regulation</keyword>
<dbReference type="Pfam" id="PF08281">
    <property type="entry name" value="Sigma70_r4_2"/>
    <property type="match status" value="1"/>
</dbReference>
<name>A0ABW9AEQ9_9BURK</name>
<feature type="domain" description="RNA polymerase sigma factor 70 region 4 type 2" evidence="6">
    <location>
        <begin position="109"/>
        <end position="161"/>
    </location>
</feature>
<feature type="domain" description="RNA polymerase sigma-70 region 2" evidence="5">
    <location>
        <begin position="12"/>
        <end position="77"/>
    </location>
</feature>
<evidence type="ECO:0000259" key="6">
    <source>
        <dbReference type="Pfam" id="PF08281"/>
    </source>
</evidence>
<dbReference type="InterPro" id="IPR036388">
    <property type="entry name" value="WH-like_DNA-bd_sf"/>
</dbReference>
<keyword evidence="8" id="KW-1185">Reference proteome</keyword>
<dbReference type="Pfam" id="PF04542">
    <property type="entry name" value="Sigma70_r2"/>
    <property type="match status" value="1"/>
</dbReference>
<dbReference type="InterPro" id="IPR013249">
    <property type="entry name" value="RNA_pol_sigma70_r4_t2"/>
</dbReference>
<dbReference type="EMBL" id="JAQQFM010000010">
    <property type="protein sequence ID" value="MFL9926759.1"/>
    <property type="molecule type" value="Genomic_DNA"/>
</dbReference>
<dbReference type="InterPro" id="IPR014284">
    <property type="entry name" value="RNA_pol_sigma-70_dom"/>
</dbReference>
<comment type="caution">
    <text evidence="7">The sequence shown here is derived from an EMBL/GenBank/DDBJ whole genome shotgun (WGS) entry which is preliminary data.</text>
</comment>
<evidence type="ECO:0000313" key="8">
    <source>
        <dbReference type="Proteomes" id="UP001629246"/>
    </source>
</evidence>
<dbReference type="SUPFAM" id="SSF88659">
    <property type="entry name" value="Sigma3 and sigma4 domains of RNA polymerase sigma factors"/>
    <property type="match status" value="1"/>
</dbReference>
<keyword evidence="4" id="KW-0804">Transcription</keyword>
<comment type="similarity">
    <text evidence="1">Belongs to the sigma-70 factor family. ECF subfamily.</text>
</comment>
<evidence type="ECO:0000259" key="5">
    <source>
        <dbReference type="Pfam" id="PF04542"/>
    </source>
</evidence>
<dbReference type="PANTHER" id="PTHR43133:SF63">
    <property type="entry name" value="RNA POLYMERASE SIGMA FACTOR FECI-RELATED"/>
    <property type="match status" value="1"/>
</dbReference>
<dbReference type="InterPro" id="IPR007627">
    <property type="entry name" value="RNA_pol_sigma70_r2"/>
</dbReference>
<dbReference type="Proteomes" id="UP001629246">
    <property type="component" value="Unassembled WGS sequence"/>
</dbReference>
<dbReference type="InterPro" id="IPR039425">
    <property type="entry name" value="RNA_pol_sigma-70-like"/>
</dbReference>
<reference evidence="7 8" key="1">
    <citation type="journal article" date="2024" name="Chem. Sci.">
        <title>Discovery of megapolipeptins by genome mining of a Burkholderiales bacteria collection.</title>
        <authorList>
            <person name="Paulo B.S."/>
            <person name="Recchia M.J.J."/>
            <person name="Lee S."/>
            <person name="Fergusson C.H."/>
            <person name="Romanowski S.B."/>
            <person name="Hernandez A."/>
            <person name="Krull N."/>
            <person name="Liu D.Y."/>
            <person name="Cavanagh H."/>
            <person name="Bos A."/>
            <person name="Gray C.A."/>
            <person name="Murphy B.T."/>
            <person name="Linington R.G."/>
            <person name="Eustaquio A.S."/>
        </authorList>
    </citation>
    <scope>NUCLEOTIDE SEQUENCE [LARGE SCALE GENOMIC DNA]</scope>
    <source>
        <strain evidence="7 8">RL21-008-BIB-A</strain>
    </source>
</reference>
<evidence type="ECO:0000256" key="2">
    <source>
        <dbReference type="ARBA" id="ARBA00023015"/>
    </source>
</evidence>
<accession>A0ABW9AEQ9</accession>
<organism evidence="7 8">
    <name type="scientific">Herbaspirillum lusitanum</name>
    <dbReference type="NCBI Taxonomy" id="213312"/>
    <lineage>
        <taxon>Bacteria</taxon>
        <taxon>Pseudomonadati</taxon>
        <taxon>Pseudomonadota</taxon>
        <taxon>Betaproteobacteria</taxon>
        <taxon>Burkholderiales</taxon>
        <taxon>Oxalobacteraceae</taxon>
        <taxon>Herbaspirillum</taxon>
    </lineage>
</organism>
<dbReference type="InterPro" id="IPR013325">
    <property type="entry name" value="RNA_pol_sigma_r2"/>
</dbReference>
<dbReference type="Gene3D" id="1.10.10.10">
    <property type="entry name" value="Winged helix-like DNA-binding domain superfamily/Winged helix DNA-binding domain"/>
    <property type="match status" value="1"/>
</dbReference>
<protein>
    <submittedName>
        <fullName evidence="7">Sigma-70 family RNA polymerase sigma factor</fullName>
    </submittedName>
</protein>
<dbReference type="Gene3D" id="1.10.1740.10">
    <property type="match status" value="1"/>
</dbReference>
<dbReference type="RefSeq" id="WP_408160122.1">
    <property type="nucleotide sequence ID" value="NZ_JAQQFM010000010.1"/>
</dbReference>
<evidence type="ECO:0000313" key="7">
    <source>
        <dbReference type="EMBL" id="MFL9926759.1"/>
    </source>
</evidence>
<proteinExistence type="inferred from homology"/>
<dbReference type="SUPFAM" id="SSF88946">
    <property type="entry name" value="Sigma2 domain of RNA polymerase sigma factors"/>
    <property type="match status" value="1"/>
</dbReference>
<sequence>MQACHQAGLQSLYTEHHGWLHAWLRHKLGNSFDAADLAHDTFIRVLGKPRELATLREPRAWLSSIAHGLVVDRVRRLEVERACMEAIAQLPAPEMMSPEDRMMLTEALVAIDAMLDGLGARARQAFLLSRLEDMSYAEIAAHMAVSLSSVEKYMAAAIRHCYTMRRALLQSR</sequence>
<evidence type="ECO:0000256" key="4">
    <source>
        <dbReference type="ARBA" id="ARBA00023163"/>
    </source>
</evidence>